<dbReference type="PANTHER" id="PTHR30308:SF2">
    <property type="entry name" value="SSRA-BINDING PROTEIN"/>
    <property type="match status" value="1"/>
</dbReference>
<gene>
    <name evidence="3" type="primary">smpB</name>
    <name evidence="4" type="ORF">UT63_C0012G0010</name>
</gene>
<dbReference type="Gene3D" id="2.40.280.10">
    <property type="match status" value="1"/>
</dbReference>
<comment type="caution">
    <text evidence="4">The sequence shown here is derived from an EMBL/GenBank/DDBJ whole genome shotgun (WGS) entry which is preliminary data.</text>
</comment>
<comment type="function">
    <text evidence="3">Required for rescue of stalled ribosomes mediated by trans-translation. Binds to transfer-messenger RNA (tmRNA), required for stable association of tmRNA with ribosomes. tmRNA and SmpB together mimic tRNA shape, replacing the anticodon stem-loop with SmpB. tmRNA is encoded by the ssrA gene; the 2 termini fold to resemble tRNA(Ala) and it encodes a 'tag peptide', a short internal open reading frame. During trans-translation Ala-aminoacylated tmRNA acts like a tRNA, entering the A-site of stalled ribosomes, displacing the stalled mRNA. The ribosome then switches to translate the ORF on the tmRNA; the nascent peptide is terminated with the 'tag peptide' encoded by the tmRNA and targeted for degradation. The ribosome is freed to recommence translation, which seems to be the essential function of trans-translation.</text>
</comment>
<dbReference type="InterPro" id="IPR023620">
    <property type="entry name" value="SmpB"/>
</dbReference>
<dbReference type="GO" id="GO:0070929">
    <property type="term" value="P:trans-translation"/>
    <property type="evidence" value="ECO:0007669"/>
    <property type="project" value="UniProtKB-UniRule"/>
</dbReference>
<dbReference type="HAMAP" id="MF_00023">
    <property type="entry name" value="SmpB"/>
    <property type="match status" value="1"/>
</dbReference>
<dbReference type="GO" id="GO:0003723">
    <property type="term" value="F:RNA binding"/>
    <property type="evidence" value="ECO:0007669"/>
    <property type="project" value="UniProtKB-UniRule"/>
</dbReference>
<evidence type="ECO:0000256" key="1">
    <source>
        <dbReference type="ARBA" id="ARBA00022490"/>
    </source>
</evidence>
<dbReference type="PATRIC" id="fig|1618450.3.peg.363"/>
<dbReference type="PROSITE" id="PS01317">
    <property type="entry name" value="SSRP"/>
    <property type="match status" value="1"/>
</dbReference>
<dbReference type="NCBIfam" id="NF003843">
    <property type="entry name" value="PRK05422.1"/>
    <property type="match status" value="1"/>
</dbReference>
<evidence type="ECO:0000256" key="3">
    <source>
        <dbReference type="HAMAP-Rule" id="MF_00023"/>
    </source>
</evidence>
<sequence>MGIRGIIRDIREFFMTRIVNRQISRDYQILDTFEAGMHLIGAEVKSIKGGRMSLAGAFVKIIGSEIYLVNAEIFPYPFARPEGYQTRRSRKLLLHKREILNLKIKMGSSNLTLVPLECYTTHGFIKLKIGLAKGKKAYEKRDELKKRDLQREIQREFRGKIK</sequence>
<dbReference type="CDD" id="cd09294">
    <property type="entry name" value="SmpB"/>
    <property type="match status" value="1"/>
</dbReference>
<name>A0A0G0Q8T7_9BACT</name>
<dbReference type="Pfam" id="PF01668">
    <property type="entry name" value="SmpB"/>
    <property type="match status" value="1"/>
</dbReference>
<dbReference type="SUPFAM" id="SSF74982">
    <property type="entry name" value="Small protein B (SmpB)"/>
    <property type="match status" value="1"/>
</dbReference>
<dbReference type="PANTHER" id="PTHR30308">
    <property type="entry name" value="TMRNA-BINDING COMPONENT OF TRANS-TRANSLATION TAGGING COMPLEX"/>
    <property type="match status" value="1"/>
</dbReference>
<dbReference type="GO" id="GO:0070930">
    <property type="term" value="P:trans-translation-dependent protein tagging"/>
    <property type="evidence" value="ECO:0007669"/>
    <property type="project" value="TreeGrafter"/>
</dbReference>
<dbReference type="Proteomes" id="UP000034539">
    <property type="component" value="Unassembled WGS sequence"/>
</dbReference>
<organism evidence="4 5">
    <name type="scientific">Candidatus Gottesmanbacteria bacterium GW2011_GWC2_39_8</name>
    <dbReference type="NCBI Taxonomy" id="1618450"/>
    <lineage>
        <taxon>Bacteria</taxon>
        <taxon>Candidatus Gottesmaniibacteriota</taxon>
    </lineage>
</organism>
<dbReference type="InterPro" id="IPR000037">
    <property type="entry name" value="SsrA-bd_prot"/>
</dbReference>
<evidence type="ECO:0000313" key="4">
    <source>
        <dbReference type="EMBL" id="KKR33731.1"/>
    </source>
</evidence>
<dbReference type="AlphaFoldDB" id="A0A0G0Q8T7"/>
<accession>A0A0G0Q8T7</accession>
<dbReference type="EMBL" id="LBXN01000012">
    <property type="protein sequence ID" value="KKR33731.1"/>
    <property type="molecule type" value="Genomic_DNA"/>
</dbReference>
<keyword evidence="1 3" id="KW-0963">Cytoplasm</keyword>
<evidence type="ECO:0000256" key="2">
    <source>
        <dbReference type="ARBA" id="ARBA00022884"/>
    </source>
</evidence>
<comment type="similarity">
    <text evidence="3">Belongs to the SmpB family.</text>
</comment>
<protein>
    <recommendedName>
        <fullName evidence="3">SsrA-binding protein</fullName>
    </recommendedName>
    <alternativeName>
        <fullName evidence="3">Small protein B</fullName>
    </alternativeName>
</protein>
<dbReference type="NCBIfam" id="TIGR00086">
    <property type="entry name" value="smpB"/>
    <property type="match status" value="1"/>
</dbReference>
<dbReference type="InterPro" id="IPR020081">
    <property type="entry name" value="SsrA-bd_prot_CS"/>
</dbReference>
<keyword evidence="2 3" id="KW-0694">RNA-binding</keyword>
<comment type="subcellular location">
    <subcellularLocation>
        <location evidence="3">Cytoplasm</location>
    </subcellularLocation>
    <text evidence="3">The tmRNA-SmpB complex associates with stalled 70S ribosomes.</text>
</comment>
<reference evidence="4 5" key="1">
    <citation type="journal article" date="2015" name="Nature">
        <title>rRNA introns, odd ribosomes, and small enigmatic genomes across a large radiation of phyla.</title>
        <authorList>
            <person name="Brown C.T."/>
            <person name="Hug L.A."/>
            <person name="Thomas B.C."/>
            <person name="Sharon I."/>
            <person name="Castelle C.J."/>
            <person name="Singh A."/>
            <person name="Wilkins M.J."/>
            <person name="Williams K.H."/>
            <person name="Banfield J.F."/>
        </authorList>
    </citation>
    <scope>NUCLEOTIDE SEQUENCE [LARGE SCALE GENOMIC DNA]</scope>
</reference>
<evidence type="ECO:0000313" key="5">
    <source>
        <dbReference type="Proteomes" id="UP000034539"/>
    </source>
</evidence>
<proteinExistence type="inferred from homology"/>
<dbReference type="GO" id="GO:0005829">
    <property type="term" value="C:cytosol"/>
    <property type="evidence" value="ECO:0007669"/>
    <property type="project" value="TreeGrafter"/>
</dbReference>